<dbReference type="Proteomes" id="UP000784294">
    <property type="component" value="Unassembled WGS sequence"/>
</dbReference>
<dbReference type="AlphaFoldDB" id="A0A448XMX3"/>
<dbReference type="EMBL" id="CAAALY010265256">
    <property type="protein sequence ID" value="VEL40525.1"/>
    <property type="molecule type" value="Genomic_DNA"/>
</dbReference>
<protein>
    <submittedName>
        <fullName evidence="2">Uncharacterized protein</fullName>
    </submittedName>
</protein>
<proteinExistence type="predicted"/>
<accession>A0A448XMX3</accession>
<evidence type="ECO:0000313" key="3">
    <source>
        <dbReference type="Proteomes" id="UP000784294"/>
    </source>
</evidence>
<comment type="caution">
    <text evidence="2">The sequence shown here is derived from an EMBL/GenBank/DDBJ whole genome shotgun (WGS) entry which is preliminary data.</text>
</comment>
<gene>
    <name evidence="2" type="ORF">PXEA_LOCUS33965</name>
</gene>
<organism evidence="2 3">
    <name type="scientific">Protopolystoma xenopodis</name>
    <dbReference type="NCBI Taxonomy" id="117903"/>
    <lineage>
        <taxon>Eukaryota</taxon>
        <taxon>Metazoa</taxon>
        <taxon>Spiralia</taxon>
        <taxon>Lophotrochozoa</taxon>
        <taxon>Platyhelminthes</taxon>
        <taxon>Monogenea</taxon>
        <taxon>Polyopisthocotylea</taxon>
        <taxon>Polystomatidea</taxon>
        <taxon>Polystomatidae</taxon>
        <taxon>Protopolystoma</taxon>
    </lineage>
</organism>
<keyword evidence="3" id="KW-1185">Reference proteome</keyword>
<sequence length="165" mass="18163">MSSRLPHLKRTAVQTTQIAMAYVSSKPWQRGHQQVFLICPPTAPAPRVGLRPNVFVGLQLRKTGFGGGGGDWWATELSCRSDAGQLNIFNRAGNVNLISSCHANRDVANAYEWCCQRGINVINEDALVRSRVLSRSRSRSRGRNETDIQNTAAFDMPSSPNPAII</sequence>
<name>A0A448XMX3_9PLAT</name>
<evidence type="ECO:0000313" key="2">
    <source>
        <dbReference type="EMBL" id="VEL40525.1"/>
    </source>
</evidence>
<evidence type="ECO:0000256" key="1">
    <source>
        <dbReference type="SAM" id="MobiDB-lite"/>
    </source>
</evidence>
<reference evidence="2" key="1">
    <citation type="submission" date="2018-11" db="EMBL/GenBank/DDBJ databases">
        <authorList>
            <consortium name="Pathogen Informatics"/>
        </authorList>
    </citation>
    <scope>NUCLEOTIDE SEQUENCE</scope>
</reference>
<feature type="region of interest" description="Disordered" evidence="1">
    <location>
        <begin position="138"/>
        <end position="165"/>
    </location>
</feature>